<name>A6IQ44_RAT</name>
<dbReference type="EMBL" id="CH473966">
    <property type="protein sequence ID" value="EDL95970.1"/>
    <property type="molecule type" value="Genomic_DNA"/>
</dbReference>
<feature type="compositionally biased region" description="Low complexity" evidence="1">
    <location>
        <begin position="8"/>
        <end position="34"/>
    </location>
</feature>
<feature type="region of interest" description="Disordered" evidence="1">
    <location>
        <begin position="1"/>
        <end position="34"/>
    </location>
</feature>
<reference evidence="2 3" key="1">
    <citation type="submission" date="2005-09" db="EMBL/GenBank/DDBJ databases">
        <authorList>
            <person name="Mural R.J."/>
            <person name="Li P.W."/>
            <person name="Adams M.D."/>
            <person name="Amanatides P.G."/>
            <person name="Baden-Tillson H."/>
            <person name="Barnstead M."/>
            <person name="Chin S.H."/>
            <person name="Dew I."/>
            <person name="Evans C.A."/>
            <person name="Ferriera S."/>
            <person name="Flanigan M."/>
            <person name="Fosler C."/>
            <person name="Glodek A."/>
            <person name="Gu Z."/>
            <person name="Holt R.A."/>
            <person name="Jennings D."/>
            <person name="Kraft C.L."/>
            <person name="Lu F."/>
            <person name="Nguyen T."/>
            <person name="Nusskern D.R."/>
            <person name="Pfannkoch C.M."/>
            <person name="Sitter C."/>
            <person name="Sutton G.G."/>
            <person name="Venter J.C."/>
            <person name="Wang Z."/>
            <person name="Woodage T."/>
            <person name="Zheng X.H."/>
            <person name="Zhong F."/>
        </authorList>
    </citation>
    <scope>NUCLEOTIDE SEQUENCE [LARGE SCALE GENOMIC DNA]</scope>
    <source>
        <strain>BN</strain>
        <strain evidence="3">Sprague-Dawley</strain>
    </source>
</reference>
<sequence>MQSSLEATTITSSTSDWTTSVTQTPQGTTTVPGK</sequence>
<organism evidence="2 3">
    <name type="scientific">Rattus norvegicus</name>
    <name type="common">Rat</name>
    <dbReference type="NCBI Taxonomy" id="10116"/>
    <lineage>
        <taxon>Eukaryota</taxon>
        <taxon>Metazoa</taxon>
        <taxon>Chordata</taxon>
        <taxon>Craniata</taxon>
        <taxon>Vertebrata</taxon>
        <taxon>Euteleostomi</taxon>
        <taxon>Mammalia</taxon>
        <taxon>Eutheria</taxon>
        <taxon>Euarchontoglires</taxon>
        <taxon>Glires</taxon>
        <taxon>Rodentia</taxon>
        <taxon>Myomorpha</taxon>
        <taxon>Muroidea</taxon>
        <taxon>Muridae</taxon>
        <taxon>Murinae</taxon>
        <taxon>Rattus</taxon>
    </lineage>
</organism>
<evidence type="ECO:0000313" key="2">
    <source>
        <dbReference type="EMBL" id="EDL95970.1"/>
    </source>
</evidence>
<protein>
    <submittedName>
        <fullName evidence="2">RCG36242</fullName>
    </submittedName>
</protein>
<gene>
    <name evidence="2" type="ORF">rCG_36242</name>
</gene>
<dbReference type="AlphaFoldDB" id="A6IQ44"/>
<dbReference type="Proteomes" id="UP000234681">
    <property type="component" value="Chromosome X"/>
</dbReference>
<feature type="non-terminal residue" evidence="2">
    <location>
        <position position="34"/>
    </location>
</feature>
<accession>A6IQ44</accession>
<evidence type="ECO:0000256" key="1">
    <source>
        <dbReference type="SAM" id="MobiDB-lite"/>
    </source>
</evidence>
<evidence type="ECO:0000313" key="3">
    <source>
        <dbReference type="Proteomes" id="UP000234681"/>
    </source>
</evidence>
<proteinExistence type="predicted"/>